<sequence length="135" mass="15303">MHRPNPIDKLVGENLRTMRTMRGLSQQEMGDRVDLTFQQIQKYEKGSNRIAASRLWAFCEILDVPLDAFYMPSPAEAIKKGAEGNPHKISDRQEADELPPVTSADIRLAARINALPADARTKLRDLIDVLYSQRK</sequence>
<dbReference type="Pfam" id="PF01381">
    <property type="entry name" value="HTH_3"/>
    <property type="match status" value="1"/>
</dbReference>
<protein>
    <submittedName>
        <fullName evidence="2 3">Transcriptional regulator</fullName>
    </submittedName>
</protein>
<dbReference type="SMART" id="SM00530">
    <property type="entry name" value="HTH_XRE"/>
    <property type="match status" value="1"/>
</dbReference>
<keyword evidence="5" id="KW-1185">Reference proteome</keyword>
<reference evidence="2" key="3">
    <citation type="submission" date="2020-09" db="EMBL/GenBank/DDBJ databases">
        <authorList>
            <person name="Sun Q."/>
            <person name="Zhou Y."/>
        </authorList>
    </citation>
    <scope>NUCLEOTIDE SEQUENCE</scope>
    <source>
        <strain evidence="2">CGMCC 1.14984</strain>
    </source>
</reference>
<dbReference type="Gene3D" id="1.10.260.40">
    <property type="entry name" value="lambda repressor-like DNA-binding domains"/>
    <property type="match status" value="1"/>
</dbReference>
<reference evidence="2" key="1">
    <citation type="journal article" date="2014" name="Int. J. Syst. Evol. Microbiol.">
        <title>Complete genome sequence of Corynebacterium casei LMG S-19264T (=DSM 44701T), isolated from a smear-ripened cheese.</title>
        <authorList>
            <consortium name="US DOE Joint Genome Institute (JGI-PGF)"/>
            <person name="Walter F."/>
            <person name="Albersmeier A."/>
            <person name="Kalinowski J."/>
            <person name="Ruckert C."/>
        </authorList>
    </citation>
    <scope>NUCLEOTIDE SEQUENCE</scope>
    <source>
        <strain evidence="2">CGMCC 1.14984</strain>
    </source>
</reference>
<evidence type="ECO:0000259" key="1">
    <source>
        <dbReference type="PROSITE" id="PS50943"/>
    </source>
</evidence>
<dbReference type="PROSITE" id="PS50943">
    <property type="entry name" value="HTH_CROC1"/>
    <property type="match status" value="1"/>
</dbReference>
<dbReference type="AlphaFoldDB" id="A0A8J3A019"/>
<dbReference type="InterPro" id="IPR010982">
    <property type="entry name" value="Lambda_DNA-bd_dom_sf"/>
</dbReference>
<evidence type="ECO:0000313" key="4">
    <source>
        <dbReference type="Proteomes" id="UP000621856"/>
    </source>
</evidence>
<evidence type="ECO:0000313" key="3">
    <source>
        <dbReference type="EMBL" id="NHK26386.1"/>
    </source>
</evidence>
<dbReference type="InterPro" id="IPR001387">
    <property type="entry name" value="Cro/C1-type_HTH"/>
</dbReference>
<name>A0A8J3A019_9PROT</name>
<dbReference type="EMBL" id="BMGZ01000001">
    <property type="protein sequence ID" value="GGH92178.1"/>
    <property type="molecule type" value="Genomic_DNA"/>
</dbReference>
<evidence type="ECO:0000313" key="2">
    <source>
        <dbReference type="EMBL" id="GGH92178.1"/>
    </source>
</evidence>
<feature type="domain" description="HTH cro/C1-type" evidence="1">
    <location>
        <begin position="15"/>
        <end position="69"/>
    </location>
</feature>
<organism evidence="2 4">
    <name type="scientific">Aquisalinus luteolus</name>
    <dbReference type="NCBI Taxonomy" id="1566827"/>
    <lineage>
        <taxon>Bacteria</taxon>
        <taxon>Pseudomonadati</taxon>
        <taxon>Pseudomonadota</taxon>
        <taxon>Alphaproteobacteria</taxon>
        <taxon>Parvularculales</taxon>
        <taxon>Parvularculaceae</taxon>
        <taxon>Aquisalinus</taxon>
    </lineage>
</organism>
<evidence type="ECO:0000313" key="5">
    <source>
        <dbReference type="Proteomes" id="UP000818603"/>
    </source>
</evidence>
<dbReference type="GO" id="GO:0003677">
    <property type="term" value="F:DNA binding"/>
    <property type="evidence" value="ECO:0007669"/>
    <property type="project" value="InterPro"/>
</dbReference>
<dbReference type="SUPFAM" id="SSF47413">
    <property type="entry name" value="lambda repressor-like DNA-binding domains"/>
    <property type="match status" value="1"/>
</dbReference>
<dbReference type="Proteomes" id="UP000818603">
    <property type="component" value="Unassembled WGS sequence"/>
</dbReference>
<reference evidence="3 5" key="2">
    <citation type="submission" date="2020-02" db="EMBL/GenBank/DDBJ databases">
        <title>Genome sequence of Parvularcula flava strain NH6-79.</title>
        <authorList>
            <person name="Abdul Karim M.H."/>
            <person name="Lam M.Q."/>
            <person name="Chen S.J."/>
            <person name="Yahya A."/>
            <person name="Shahir S."/>
            <person name="Shamsir M.S."/>
            <person name="Chong C.S."/>
        </authorList>
    </citation>
    <scope>NUCLEOTIDE SEQUENCE [LARGE SCALE GENOMIC DNA]</scope>
    <source>
        <strain evidence="3 5">NH6-79</strain>
    </source>
</reference>
<dbReference type="EMBL" id="VCJR02000001">
    <property type="protein sequence ID" value="NHK26386.1"/>
    <property type="molecule type" value="Genomic_DNA"/>
</dbReference>
<proteinExistence type="predicted"/>
<comment type="caution">
    <text evidence="2">The sequence shown here is derived from an EMBL/GenBank/DDBJ whole genome shotgun (WGS) entry which is preliminary data.</text>
</comment>
<dbReference type="RefSeq" id="WP_155135847.1">
    <property type="nucleotide sequence ID" value="NZ_BMGZ01000001.1"/>
</dbReference>
<accession>A0A8J3A019</accession>
<gene>
    <name evidence="3" type="ORF">FF098_000530</name>
    <name evidence="2" type="ORF">GCM10011355_01060</name>
</gene>
<dbReference type="CDD" id="cd00093">
    <property type="entry name" value="HTH_XRE"/>
    <property type="match status" value="1"/>
</dbReference>
<dbReference type="Proteomes" id="UP000621856">
    <property type="component" value="Unassembled WGS sequence"/>
</dbReference>